<dbReference type="RefSeq" id="WP_284681996.1">
    <property type="nucleotide sequence ID" value="NZ_QZCE01000002.1"/>
</dbReference>
<comment type="similarity">
    <text evidence="1">Belongs to the IS21/IS1162 putative ATP-binding protein family.</text>
</comment>
<dbReference type="Gene3D" id="3.40.50.300">
    <property type="entry name" value="P-loop containing nucleotide triphosphate hydrolases"/>
    <property type="match status" value="1"/>
</dbReference>
<evidence type="ECO:0000313" key="6">
    <source>
        <dbReference type="Proteomes" id="UP000473574"/>
    </source>
</evidence>
<dbReference type="InterPro" id="IPR002611">
    <property type="entry name" value="IstB_ATP-bd"/>
</dbReference>
<dbReference type="PIRSF" id="PIRSF003073">
    <property type="entry name" value="DNAC_TnpB_IstB"/>
    <property type="match status" value="1"/>
</dbReference>
<dbReference type="PANTHER" id="PTHR30050">
    <property type="entry name" value="CHROMOSOMAL REPLICATION INITIATOR PROTEIN DNAA"/>
    <property type="match status" value="1"/>
</dbReference>
<dbReference type="Pfam" id="PF01695">
    <property type="entry name" value="IstB_IS21"/>
    <property type="match status" value="1"/>
</dbReference>
<feature type="domain" description="AAA+ ATPase" evidence="4">
    <location>
        <begin position="93"/>
        <end position="225"/>
    </location>
</feature>
<dbReference type="PANTHER" id="PTHR30050:SF4">
    <property type="entry name" value="ATP-BINDING PROTEIN RV3427C IN INSERTION SEQUENCE-RELATED"/>
    <property type="match status" value="1"/>
</dbReference>
<dbReference type="SMART" id="SM00382">
    <property type="entry name" value="AAA"/>
    <property type="match status" value="1"/>
</dbReference>
<evidence type="ECO:0000256" key="1">
    <source>
        <dbReference type="ARBA" id="ARBA00008059"/>
    </source>
</evidence>
<gene>
    <name evidence="5" type="ORF">D0962_26765</name>
</gene>
<name>A0A6M0SCV9_9CYAN</name>
<dbReference type="InterPro" id="IPR027417">
    <property type="entry name" value="P-loop_NTPase"/>
</dbReference>
<accession>A0A6M0SCV9</accession>
<reference evidence="5 6" key="1">
    <citation type="journal article" date="2020" name="Microb. Ecol.">
        <title>Ecogenomics of the Marine Benthic Filamentous Cyanobacterium Adonisia.</title>
        <authorList>
            <person name="Walter J.M."/>
            <person name="Coutinho F.H."/>
            <person name="Leomil L."/>
            <person name="Hargreaves P.I."/>
            <person name="Campeao M.E."/>
            <person name="Vieira V.V."/>
            <person name="Silva B.S."/>
            <person name="Fistarol G.O."/>
            <person name="Salomon P.S."/>
            <person name="Sawabe T."/>
            <person name="Mino S."/>
            <person name="Hosokawa M."/>
            <person name="Miyashita H."/>
            <person name="Maruyama F."/>
            <person name="van Verk M.C."/>
            <person name="Dutilh B.E."/>
            <person name="Thompson C.C."/>
            <person name="Thompson F.L."/>
        </authorList>
    </citation>
    <scope>NUCLEOTIDE SEQUENCE [LARGE SCALE GENOMIC DNA]</scope>
    <source>
        <strain evidence="5 6">CCMR0082</strain>
    </source>
</reference>
<dbReference type="InterPro" id="IPR003593">
    <property type="entry name" value="AAA+_ATPase"/>
</dbReference>
<evidence type="ECO:0000256" key="2">
    <source>
        <dbReference type="ARBA" id="ARBA00022741"/>
    </source>
</evidence>
<dbReference type="AlphaFoldDB" id="A0A6M0SCV9"/>
<dbReference type="NCBIfam" id="NF038214">
    <property type="entry name" value="IS21_help_AAA"/>
    <property type="match status" value="1"/>
</dbReference>
<dbReference type="GO" id="GO:0006260">
    <property type="term" value="P:DNA replication"/>
    <property type="evidence" value="ECO:0007669"/>
    <property type="project" value="TreeGrafter"/>
</dbReference>
<dbReference type="SUPFAM" id="SSF52540">
    <property type="entry name" value="P-loop containing nucleoside triphosphate hydrolases"/>
    <property type="match status" value="1"/>
</dbReference>
<evidence type="ECO:0000259" key="4">
    <source>
        <dbReference type="SMART" id="SM00382"/>
    </source>
</evidence>
<dbReference type="GO" id="GO:0005524">
    <property type="term" value="F:ATP binding"/>
    <property type="evidence" value="ECO:0007669"/>
    <property type="project" value="UniProtKB-KW"/>
</dbReference>
<dbReference type="EMBL" id="QZCE01000002">
    <property type="protein sequence ID" value="NEZ66319.1"/>
    <property type="molecule type" value="Genomic_DNA"/>
</dbReference>
<dbReference type="InterPro" id="IPR047661">
    <property type="entry name" value="IstB"/>
</dbReference>
<dbReference type="CDD" id="cd00009">
    <property type="entry name" value="AAA"/>
    <property type="match status" value="1"/>
</dbReference>
<evidence type="ECO:0000313" key="5">
    <source>
        <dbReference type="EMBL" id="NEZ66319.1"/>
    </source>
</evidence>
<organism evidence="5 6">
    <name type="scientific">Adonisia turfae CCMR0082</name>
    <dbReference type="NCBI Taxonomy" id="2304604"/>
    <lineage>
        <taxon>Bacteria</taxon>
        <taxon>Bacillati</taxon>
        <taxon>Cyanobacteriota</taxon>
        <taxon>Adonisia</taxon>
        <taxon>Adonisia turfae</taxon>
    </lineage>
</organism>
<protein>
    <recommendedName>
        <fullName evidence="4">AAA+ ATPase domain-containing protein</fullName>
    </recommendedName>
</protein>
<keyword evidence="3" id="KW-0067">ATP-binding</keyword>
<dbReference type="Proteomes" id="UP000473574">
    <property type="component" value="Unassembled WGS sequence"/>
</dbReference>
<keyword evidence="2" id="KW-0547">Nucleotide-binding</keyword>
<proteinExistence type="inferred from homology"/>
<evidence type="ECO:0000256" key="3">
    <source>
        <dbReference type="ARBA" id="ARBA00022840"/>
    </source>
</evidence>
<sequence>MSTLKQLKLKHFLDQWQTLEHQATQEHWSYAQFLLALAQAEAARREQNRISRALAEAQLPFAKSWTNFEFEHLPSLNPAAIMALAQNTDWLDAASNLLLFGPSGTGKTHVCAALGLSIVQLGKRVKFFSATALVQQLQLAKLQLELQALLAKLDRYDLLIIDDLGYVKKSDVETSVLFELIAHRYERKSLMISANQPFSQWDSIFPDSMMTVAAIDRLVHHATILEFQAQSFRKQAAAKRSAKSQTKTAQSSSE</sequence>
<dbReference type="InterPro" id="IPR028350">
    <property type="entry name" value="DNAC/IstB-like"/>
</dbReference>
<comment type="caution">
    <text evidence="5">The sequence shown here is derived from an EMBL/GenBank/DDBJ whole genome shotgun (WGS) entry which is preliminary data.</text>
</comment>